<protein>
    <submittedName>
        <fullName evidence="1">Uncharacterized protein</fullName>
    </submittedName>
</protein>
<gene>
    <name evidence="1" type="ORF">HMPREF9244_01219</name>
</gene>
<dbReference type="Proteomes" id="UP000016519">
    <property type="component" value="Unassembled WGS sequence"/>
</dbReference>
<dbReference type="AlphaFoldDB" id="U1SDW8"/>
<evidence type="ECO:0000313" key="1">
    <source>
        <dbReference type="EMBL" id="ERH30143.1"/>
    </source>
</evidence>
<proteinExistence type="predicted"/>
<evidence type="ECO:0000313" key="2">
    <source>
        <dbReference type="Proteomes" id="UP000016519"/>
    </source>
</evidence>
<dbReference type="HOGENOM" id="CLU_3148714_0_0_11"/>
<reference evidence="1 2" key="1">
    <citation type="submission" date="2013-08" db="EMBL/GenBank/DDBJ databases">
        <authorList>
            <person name="Weinstock G."/>
            <person name="Sodergren E."/>
            <person name="Wylie T."/>
            <person name="Fulton L."/>
            <person name="Fulton R."/>
            <person name="Fronick C."/>
            <person name="O'Laughlin M."/>
            <person name="Godfrey J."/>
            <person name="Miner T."/>
            <person name="Herter B."/>
            <person name="Appelbaum E."/>
            <person name="Cordes M."/>
            <person name="Lek S."/>
            <person name="Wollam A."/>
            <person name="Pepin K.H."/>
            <person name="Palsikar V.B."/>
            <person name="Mitreva M."/>
            <person name="Wilson R.K."/>
        </authorList>
    </citation>
    <scope>NUCLEOTIDE SEQUENCE [LARGE SCALE GENOMIC DNA]</scope>
    <source>
        <strain evidence="1 2">F0580</strain>
    </source>
</reference>
<keyword evidence="2" id="KW-1185">Reference proteome</keyword>
<accession>U1SDW8</accession>
<sequence length="48" mass="5483">MEETVTEPLKIKPLTAVTSKRYEPIERYSRLNQKTAPSPAILRKDAVL</sequence>
<name>U1SDW8_9BIFI</name>
<comment type="caution">
    <text evidence="1">The sequence shown here is derived from an EMBL/GenBank/DDBJ whole genome shotgun (WGS) entry which is preliminary data.</text>
</comment>
<dbReference type="EMBL" id="AWSI01000036">
    <property type="protein sequence ID" value="ERH30143.1"/>
    <property type="molecule type" value="Genomic_DNA"/>
</dbReference>
<organism evidence="1 2">
    <name type="scientific">Alloscardovia omnicolens F0580</name>
    <dbReference type="NCBI Taxonomy" id="1321816"/>
    <lineage>
        <taxon>Bacteria</taxon>
        <taxon>Bacillati</taxon>
        <taxon>Actinomycetota</taxon>
        <taxon>Actinomycetes</taxon>
        <taxon>Bifidobacteriales</taxon>
        <taxon>Bifidobacteriaceae</taxon>
        <taxon>Alloscardovia</taxon>
    </lineage>
</organism>